<dbReference type="Proteomes" id="UP000037727">
    <property type="component" value="Unassembled WGS sequence"/>
</dbReference>
<accession>A0ABR5K8G5</accession>
<name>A0ABR5K8G5_9GAMM</name>
<keyword evidence="3" id="KW-1185">Reference proteome</keyword>
<feature type="signal peptide" evidence="1">
    <location>
        <begin position="1"/>
        <end position="15"/>
    </location>
</feature>
<proteinExistence type="predicted"/>
<protein>
    <recommendedName>
        <fullName evidence="4">Fimbrial protein</fullName>
    </recommendedName>
</protein>
<evidence type="ECO:0008006" key="4">
    <source>
        <dbReference type="Google" id="ProtNLM"/>
    </source>
</evidence>
<sequence>MALIILCLLSPAVTAVGYTGEIGADGVWSSEPLFLYNTFSIDYVSVTPPACFKPNGTYTMWHAPGGYQPVVLKEGIPFNSGYDDGTYGYIFAVTFNGENNCGQESSMSLSFGSPTGGTTRNITIKANPNARFCTVDVQPTLVDFSVLSPRSSDWAGVIKTINITPECSGTEAYTLAISGKNDGKYLATDGNLSFLLSDSGKDIDMSNGSAQLKSNVKEGSKTITISPRSSKATVEPGEYKAVMNLIISPI</sequence>
<comment type="caution">
    <text evidence="2">The sequence shown here is derived from an EMBL/GenBank/DDBJ whole genome shotgun (WGS) entry which is preliminary data.</text>
</comment>
<dbReference type="InterPro" id="IPR036937">
    <property type="entry name" value="Adhesion_dom_fimbrial_sf"/>
</dbReference>
<gene>
    <name evidence="2" type="ORF">AM629_18045</name>
</gene>
<dbReference type="Gene3D" id="2.60.40.1090">
    <property type="entry name" value="Fimbrial-type adhesion domain"/>
    <property type="match status" value="1"/>
</dbReference>
<reference evidence="2 3" key="1">
    <citation type="submission" date="2015-09" db="EMBL/GenBank/DDBJ databases">
        <title>Draft genome sequence and assembly of Photorhabdus sp. VMG, a bacterial symbiont associated with Heterorhabditis zealandica.</title>
        <authorList>
            <person name="Naidoo S."/>
            <person name="Featherston J."/>
            <person name="Mothupi B."/>
            <person name="Gray V.M."/>
        </authorList>
    </citation>
    <scope>NUCLEOTIDE SEQUENCE [LARGE SCALE GENOMIC DNA]</scope>
    <source>
        <strain evidence="2 3">VMG</strain>
    </source>
</reference>
<feature type="chain" id="PRO_5046813947" description="Fimbrial protein" evidence="1">
    <location>
        <begin position="16"/>
        <end position="250"/>
    </location>
</feature>
<keyword evidence="1" id="KW-0732">Signal</keyword>
<evidence type="ECO:0000256" key="1">
    <source>
        <dbReference type="SAM" id="SignalP"/>
    </source>
</evidence>
<organism evidence="2 3">
    <name type="scientific">Photorhabdus heterorhabditis</name>
    <dbReference type="NCBI Taxonomy" id="880156"/>
    <lineage>
        <taxon>Bacteria</taxon>
        <taxon>Pseudomonadati</taxon>
        <taxon>Pseudomonadota</taxon>
        <taxon>Gammaproteobacteria</taxon>
        <taxon>Enterobacterales</taxon>
        <taxon>Morganellaceae</taxon>
        <taxon>Photorhabdus</taxon>
    </lineage>
</organism>
<evidence type="ECO:0000313" key="3">
    <source>
        <dbReference type="Proteomes" id="UP000037727"/>
    </source>
</evidence>
<evidence type="ECO:0000313" key="2">
    <source>
        <dbReference type="EMBL" id="KOY60672.1"/>
    </source>
</evidence>
<dbReference type="EMBL" id="LJCS01000070">
    <property type="protein sequence ID" value="KOY60672.1"/>
    <property type="molecule type" value="Genomic_DNA"/>
</dbReference>